<reference evidence="1 2" key="1">
    <citation type="submission" date="2017-11" db="EMBL/GenBank/DDBJ databases">
        <title>Draft Genome Sequence of Lactobacillus curieae NBRC 111893 isolated from Koso, a Japanese sugar-Vegetable Fermented Beverage.</title>
        <authorList>
            <person name="Chiou T.Y."/>
            <person name="Oshima K."/>
            <person name="Suda W."/>
            <person name="Hattori M."/>
            <person name="Takahashi T."/>
        </authorList>
    </citation>
    <scope>NUCLEOTIDE SEQUENCE [LARGE SCALE GENOMIC DNA]</scope>
    <source>
        <strain evidence="1 2">NBRC111893</strain>
    </source>
</reference>
<gene>
    <name evidence="1" type="ORF">NBRC111893_2452</name>
</gene>
<organism evidence="1 2">
    <name type="scientific">Lentilactobacillus kosonis</name>
    <dbReference type="NCBI Taxonomy" id="2810561"/>
    <lineage>
        <taxon>Bacteria</taxon>
        <taxon>Bacillati</taxon>
        <taxon>Bacillota</taxon>
        <taxon>Bacilli</taxon>
        <taxon>Lactobacillales</taxon>
        <taxon>Lactobacillaceae</taxon>
        <taxon>Lentilactobacillus</taxon>
    </lineage>
</organism>
<comment type="caution">
    <text evidence="1">The sequence shown here is derived from an EMBL/GenBank/DDBJ whole genome shotgun (WGS) entry which is preliminary data.</text>
</comment>
<protein>
    <recommendedName>
        <fullName evidence="3">Acetyl-CoA carboxylase</fullName>
    </recommendedName>
</protein>
<dbReference type="Proteomes" id="UP000286974">
    <property type="component" value="Unassembled WGS sequence"/>
</dbReference>
<dbReference type="OrthoDB" id="2248172at2"/>
<evidence type="ECO:0000313" key="1">
    <source>
        <dbReference type="EMBL" id="GAY74306.1"/>
    </source>
</evidence>
<dbReference type="EMBL" id="BEXA01000008">
    <property type="protein sequence ID" value="GAY74306.1"/>
    <property type="molecule type" value="Genomic_DNA"/>
</dbReference>
<sequence>MTDSKYEAKLIANKIGPLFKNLRGDRYQIQIVNDNQAKEYTFFFMRQPKNGSMLISPIYQIKEYNLENLEAVLDELNHYYQFTKLYRGFVGELWPSNGNPIQKNKTSEEL</sequence>
<name>A0A401FPS0_9LACO</name>
<keyword evidence="2" id="KW-1185">Reference proteome</keyword>
<evidence type="ECO:0000313" key="2">
    <source>
        <dbReference type="Proteomes" id="UP000286974"/>
    </source>
</evidence>
<accession>A0A401FPS0</accession>
<dbReference type="AlphaFoldDB" id="A0A401FPS0"/>
<proteinExistence type="predicted"/>
<dbReference type="RefSeq" id="WP_125008968.1">
    <property type="nucleotide sequence ID" value="NZ_BEXA01000008.1"/>
</dbReference>
<evidence type="ECO:0008006" key="3">
    <source>
        <dbReference type="Google" id="ProtNLM"/>
    </source>
</evidence>